<accession>A0A6M0K3D6</accession>
<evidence type="ECO:0000313" key="4">
    <source>
        <dbReference type="Proteomes" id="UP000483379"/>
    </source>
</evidence>
<sequence>MLTSKPSLLLGLLLLTSQACHHALGAESPGSGVYQVRDLYATCAVAPQSSDYARAMAGCLGFIGGAVQYHDAVSDRKQLKRLICYPESATVTDGRSAFLAWAEKNAANQERMAEIAVVGLVRALAERYPCR</sequence>
<dbReference type="PROSITE" id="PS51257">
    <property type="entry name" value="PROKAR_LIPOPROTEIN"/>
    <property type="match status" value="1"/>
</dbReference>
<dbReference type="EMBL" id="JAAIJQ010000066">
    <property type="protein sequence ID" value="NEV63909.1"/>
    <property type="molecule type" value="Genomic_DNA"/>
</dbReference>
<evidence type="ECO:0000256" key="1">
    <source>
        <dbReference type="SAM" id="SignalP"/>
    </source>
</evidence>
<keyword evidence="1" id="KW-0732">Signal</keyword>
<proteinExistence type="predicted"/>
<evidence type="ECO:0000313" key="3">
    <source>
        <dbReference type="EMBL" id="NEV63909.1"/>
    </source>
</evidence>
<gene>
    <name evidence="3" type="ORF">G3446_18795</name>
</gene>
<evidence type="ECO:0000259" key="2">
    <source>
        <dbReference type="Pfam" id="PF18602"/>
    </source>
</evidence>
<comment type="caution">
    <text evidence="3">The sequence shown here is derived from an EMBL/GenBank/DDBJ whole genome shotgun (WGS) entry which is preliminary data.</text>
</comment>
<dbReference type="Pfam" id="PF18602">
    <property type="entry name" value="Rap1a"/>
    <property type="match status" value="1"/>
</dbReference>
<dbReference type="InterPro" id="IPR041238">
    <property type="entry name" value="Rap1a"/>
</dbReference>
<name>A0A6M0K3D6_9GAMM</name>
<dbReference type="AlphaFoldDB" id="A0A6M0K3D6"/>
<organism evidence="3 4">
    <name type="scientific">Thiorhodococcus minor</name>
    <dbReference type="NCBI Taxonomy" id="57489"/>
    <lineage>
        <taxon>Bacteria</taxon>
        <taxon>Pseudomonadati</taxon>
        <taxon>Pseudomonadota</taxon>
        <taxon>Gammaproteobacteria</taxon>
        <taxon>Chromatiales</taxon>
        <taxon>Chromatiaceae</taxon>
        <taxon>Thiorhodococcus</taxon>
    </lineage>
</organism>
<protein>
    <recommendedName>
        <fullName evidence="2">Rap1a immunity protein domain-containing protein</fullName>
    </recommendedName>
</protein>
<feature type="domain" description="Rap1a immunity protein" evidence="2">
    <location>
        <begin position="37"/>
        <end position="130"/>
    </location>
</feature>
<dbReference type="RefSeq" id="WP_164454371.1">
    <property type="nucleotide sequence ID" value="NZ_JAAIJQ010000066.1"/>
</dbReference>
<feature type="signal peptide" evidence="1">
    <location>
        <begin position="1"/>
        <end position="22"/>
    </location>
</feature>
<reference evidence="3 4" key="1">
    <citation type="submission" date="2020-02" db="EMBL/GenBank/DDBJ databases">
        <title>Genome sequences of Thiorhodococcus mannitoliphagus and Thiorhodococcus minor, purple sulfur photosynthetic bacteria in the gammaproteobacterial family, Chromatiaceae.</title>
        <authorList>
            <person name="Aviles F.A."/>
            <person name="Meyer T.E."/>
            <person name="Kyndt J.A."/>
        </authorList>
    </citation>
    <scope>NUCLEOTIDE SEQUENCE [LARGE SCALE GENOMIC DNA]</scope>
    <source>
        <strain evidence="3 4">DSM 11518</strain>
    </source>
</reference>
<keyword evidence="4" id="KW-1185">Reference proteome</keyword>
<feature type="chain" id="PRO_5026923979" description="Rap1a immunity protein domain-containing protein" evidence="1">
    <location>
        <begin position="23"/>
        <end position="131"/>
    </location>
</feature>
<dbReference type="Proteomes" id="UP000483379">
    <property type="component" value="Unassembled WGS sequence"/>
</dbReference>